<proteinExistence type="inferred from homology"/>
<feature type="active site" evidence="4">
    <location>
        <position position="13"/>
    </location>
</feature>
<dbReference type="Pfam" id="PF01625">
    <property type="entry name" value="PMSR"/>
    <property type="match status" value="1"/>
</dbReference>
<dbReference type="NCBIfam" id="TIGR00401">
    <property type="entry name" value="msrA"/>
    <property type="match status" value="1"/>
</dbReference>
<reference evidence="6 7" key="1">
    <citation type="submission" date="2018-04" db="EMBL/GenBank/DDBJ databases">
        <title>Denitrifier Microvirgula.</title>
        <authorList>
            <person name="Anderson E."/>
            <person name="Jang J."/>
            <person name="Ishii S."/>
        </authorList>
    </citation>
    <scope>NUCLEOTIDE SEQUENCE [LARGE SCALE GENOMIC DNA]</scope>
    <source>
        <strain evidence="6 7">BE2.4</strain>
    </source>
</reference>
<feature type="domain" description="Peptide methionine sulphoxide reductase MsrA" evidence="5">
    <location>
        <begin position="7"/>
        <end position="159"/>
    </location>
</feature>
<evidence type="ECO:0000256" key="3">
    <source>
        <dbReference type="ARBA" id="ARBA00048782"/>
    </source>
</evidence>
<comment type="similarity">
    <text evidence="4">Belongs to the MsrA Met sulfoxide reductase family.</text>
</comment>
<keyword evidence="7" id="KW-1185">Reference proteome</keyword>
<dbReference type="GO" id="GO:0008113">
    <property type="term" value="F:peptide-methionine (S)-S-oxide reductase activity"/>
    <property type="evidence" value="ECO:0007669"/>
    <property type="project" value="UniProtKB-UniRule"/>
</dbReference>
<dbReference type="PANTHER" id="PTHR43774">
    <property type="entry name" value="PEPTIDE METHIONINE SULFOXIDE REDUCTASE"/>
    <property type="match status" value="1"/>
</dbReference>
<dbReference type="GO" id="GO:0033744">
    <property type="term" value="F:L-methionine:thioredoxin-disulfide S-oxidoreductase activity"/>
    <property type="evidence" value="ECO:0007669"/>
    <property type="project" value="RHEA"/>
</dbReference>
<organism evidence="6 7">
    <name type="scientific">Microvirgula aerodenitrificans</name>
    <dbReference type="NCBI Taxonomy" id="57480"/>
    <lineage>
        <taxon>Bacteria</taxon>
        <taxon>Pseudomonadati</taxon>
        <taxon>Pseudomonadota</taxon>
        <taxon>Betaproteobacteria</taxon>
        <taxon>Neisseriales</taxon>
        <taxon>Aquaspirillaceae</taxon>
        <taxon>Microvirgula</taxon>
    </lineage>
</organism>
<evidence type="ECO:0000256" key="2">
    <source>
        <dbReference type="ARBA" id="ARBA00047806"/>
    </source>
</evidence>
<comment type="function">
    <text evidence="4">Has an important function as a repair enzyme for proteins that have been inactivated by oxidation. Catalyzes the reversible oxidation-reduction of methionine sulfoxide in proteins to methionine.</text>
</comment>
<dbReference type="RefSeq" id="WP_028498794.1">
    <property type="nucleotide sequence ID" value="NZ_CALFSO010000068.1"/>
</dbReference>
<dbReference type="EC" id="1.8.4.11" evidence="4"/>
<name>A0A2S0PCK8_9NEIS</name>
<evidence type="ECO:0000259" key="5">
    <source>
        <dbReference type="Pfam" id="PF01625"/>
    </source>
</evidence>
<protein>
    <recommendedName>
        <fullName evidence="4">Peptide methionine sulfoxide reductase MsrA</fullName>
        <shortName evidence="4">Protein-methionine-S-oxide reductase</shortName>
        <ecNumber evidence="4">1.8.4.11</ecNumber>
    </recommendedName>
    <alternativeName>
        <fullName evidence="4">Peptide-methionine (S)-S-oxide reductase</fullName>
        <shortName evidence="4">Peptide Met(O) reductase</shortName>
    </alternativeName>
</protein>
<dbReference type="Proteomes" id="UP000244173">
    <property type="component" value="Chromosome"/>
</dbReference>
<dbReference type="KEGG" id="maer:DAI18_14190"/>
<accession>A0A2S0PCK8</accession>
<evidence type="ECO:0000256" key="1">
    <source>
        <dbReference type="ARBA" id="ARBA00023002"/>
    </source>
</evidence>
<dbReference type="InterPro" id="IPR036509">
    <property type="entry name" value="Met_Sox_Rdtase_MsrA_sf"/>
</dbReference>
<dbReference type="STRING" id="1122240.GCA_000620105_01451"/>
<dbReference type="EMBL" id="CP028519">
    <property type="protein sequence ID" value="AVY95062.1"/>
    <property type="molecule type" value="Genomic_DNA"/>
</dbReference>
<keyword evidence="1 4" id="KW-0560">Oxidoreductase</keyword>
<evidence type="ECO:0000256" key="4">
    <source>
        <dbReference type="HAMAP-Rule" id="MF_01401"/>
    </source>
</evidence>
<gene>
    <name evidence="4 6" type="primary">msrA</name>
    <name evidence="6" type="ORF">DAI18_14190</name>
</gene>
<sequence>MSESPLATLAGGCFWCLEAVFAELDGVLAVHSGYTGGEVESPGYHAVCSGSTGHAEAVRIEFDPERIDYRTLLDVFFAIHDPTTLNRQGYDIGSQYRSAIFCHDAIQRRDAEAAIAELEASGSLADPVVTVVEAAGPFWPAESEHDGYYARHPTQPYCQAIIAPKLAKLRQHFTARLKPGNPDGGRHAT</sequence>
<dbReference type="HAMAP" id="MF_01401">
    <property type="entry name" value="MsrA"/>
    <property type="match status" value="1"/>
</dbReference>
<dbReference type="PANTHER" id="PTHR43774:SF1">
    <property type="entry name" value="PEPTIDE METHIONINE SULFOXIDE REDUCTASE MSRA 2"/>
    <property type="match status" value="1"/>
</dbReference>
<dbReference type="AlphaFoldDB" id="A0A2S0PCK8"/>
<dbReference type="SUPFAM" id="SSF55068">
    <property type="entry name" value="Peptide methionine sulfoxide reductase"/>
    <property type="match status" value="1"/>
</dbReference>
<dbReference type="OrthoDB" id="4174719at2"/>
<comment type="catalytic activity">
    <reaction evidence="2 4">
        <text>L-methionyl-[protein] + [thioredoxin]-disulfide + H2O = L-methionyl-(S)-S-oxide-[protein] + [thioredoxin]-dithiol</text>
        <dbReference type="Rhea" id="RHEA:14217"/>
        <dbReference type="Rhea" id="RHEA-COMP:10698"/>
        <dbReference type="Rhea" id="RHEA-COMP:10700"/>
        <dbReference type="Rhea" id="RHEA-COMP:12313"/>
        <dbReference type="Rhea" id="RHEA-COMP:12315"/>
        <dbReference type="ChEBI" id="CHEBI:15377"/>
        <dbReference type="ChEBI" id="CHEBI:16044"/>
        <dbReference type="ChEBI" id="CHEBI:29950"/>
        <dbReference type="ChEBI" id="CHEBI:44120"/>
        <dbReference type="ChEBI" id="CHEBI:50058"/>
        <dbReference type="EC" id="1.8.4.11"/>
    </reaction>
</comment>
<comment type="catalytic activity">
    <reaction evidence="3 4">
        <text>[thioredoxin]-disulfide + L-methionine + H2O = L-methionine (S)-S-oxide + [thioredoxin]-dithiol</text>
        <dbReference type="Rhea" id="RHEA:19993"/>
        <dbReference type="Rhea" id="RHEA-COMP:10698"/>
        <dbReference type="Rhea" id="RHEA-COMP:10700"/>
        <dbReference type="ChEBI" id="CHEBI:15377"/>
        <dbReference type="ChEBI" id="CHEBI:29950"/>
        <dbReference type="ChEBI" id="CHEBI:50058"/>
        <dbReference type="ChEBI" id="CHEBI:57844"/>
        <dbReference type="ChEBI" id="CHEBI:58772"/>
        <dbReference type="EC" id="1.8.4.11"/>
    </reaction>
</comment>
<evidence type="ECO:0000313" key="7">
    <source>
        <dbReference type="Proteomes" id="UP000244173"/>
    </source>
</evidence>
<evidence type="ECO:0000313" key="6">
    <source>
        <dbReference type="EMBL" id="AVY95062.1"/>
    </source>
</evidence>
<dbReference type="InterPro" id="IPR002569">
    <property type="entry name" value="Met_Sox_Rdtase_MsrA_dom"/>
</dbReference>
<dbReference type="Gene3D" id="3.30.1060.10">
    <property type="entry name" value="Peptide methionine sulphoxide reductase MsrA"/>
    <property type="match status" value="1"/>
</dbReference>